<evidence type="ECO:0000313" key="2">
    <source>
        <dbReference type="Proteomes" id="UP000307440"/>
    </source>
</evidence>
<evidence type="ECO:0000313" key="1">
    <source>
        <dbReference type="EMBL" id="TFK21912.1"/>
    </source>
</evidence>
<organism evidence="1 2">
    <name type="scientific">Coprinopsis marcescibilis</name>
    <name type="common">Agaric fungus</name>
    <name type="synonym">Psathyrella marcescibilis</name>
    <dbReference type="NCBI Taxonomy" id="230819"/>
    <lineage>
        <taxon>Eukaryota</taxon>
        <taxon>Fungi</taxon>
        <taxon>Dikarya</taxon>
        <taxon>Basidiomycota</taxon>
        <taxon>Agaricomycotina</taxon>
        <taxon>Agaricomycetes</taxon>
        <taxon>Agaricomycetidae</taxon>
        <taxon>Agaricales</taxon>
        <taxon>Agaricineae</taxon>
        <taxon>Psathyrellaceae</taxon>
        <taxon>Coprinopsis</taxon>
    </lineage>
</organism>
<dbReference type="STRING" id="230819.A0A5C3KNP3"/>
<dbReference type="EMBL" id="ML210255">
    <property type="protein sequence ID" value="TFK21912.1"/>
    <property type="molecule type" value="Genomic_DNA"/>
</dbReference>
<dbReference type="AlphaFoldDB" id="A0A5C3KNP3"/>
<dbReference type="Proteomes" id="UP000307440">
    <property type="component" value="Unassembled WGS sequence"/>
</dbReference>
<dbReference type="SUPFAM" id="SSF52047">
    <property type="entry name" value="RNI-like"/>
    <property type="match status" value="1"/>
</dbReference>
<accession>A0A5C3KNP3</accession>
<protein>
    <submittedName>
        <fullName evidence="1">Uncharacterized protein</fullName>
    </submittedName>
</protein>
<sequence>MDNFANELLQKIFEYCLPTTTIESIPSRRIAPFVLTHVCSQWRAAAWGHPRLWTSLCLKPRGKHNPIEFAVGIRESNAVADITLNRFIYKAGHWLKLAGSLPFQLYIDFPVGTSYGPTALKLATILLQHVIGPHFHRFSYLHLATMPRIMQMPDPAFPSLRAVSVTRAYMQVFNHPWIDNGVLVDSPSLQRIHLDFNGLPYRSRPLSRIFKGKHITHLSINACLSSPAWLEALSLCPSLQHCAIAIAQEEREAHEQSWKGGIVTLRQLTHLAAHVRGREAEHQHLFTFLQCPSLQNLTVVQDCGDFGHLSPILLALSSSSPLYDPSQLDYLAIVNNGLDNPSNVTQRIINSLSPLIKVTTLEMGNIVDDYDMFAEELSRNPTFLPKLRQLQLGLGNRAVGARLSPLNMTWDVLHRMIKTRGVQAKSKGGHWNVTLQYNPQDKELTGTLMKRTGWDGKSGGADSHTRISESLSLLPFIIGPTMLYPSEWLP</sequence>
<name>A0A5C3KNP3_COPMA</name>
<keyword evidence="2" id="KW-1185">Reference proteome</keyword>
<gene>
    <name evidence="1" type="ORF">FA15DRAFT_706850</name>
</gene>
<dbReference type="Gene3D" id="3.80.10.10">
    <property type="entry name" value="Ribonuclease Inhibitor"/>
    <property type="match status" value="1"/>
</dbReference>
<reference evidence="1 2" key="1">
    <citation type="journal article" date="2019" name="Nat. Ecol. Evol.">
        <title>Megaphylogeny resolves global patterns of mushroom evolution.</title>
        <authorList>
            <person name="Varga T."/>
            <person name="Krizsan K."/>
            <person name="Foldi C."/>
            <person name="Dima B."/>
            <person name="Sanchez-Garcia M."/>
            <person name="Sanchez-Ramirez S."/>
            <person name="Szollosi G.J."/>
            <person name="Szarkandi J.G."/>
            <person name="Papp V."/>
            <person name="Albert L."/>
            <person name="Andreopoulos W."/>
            <person name="Angelini C."/>
            <person name="Antonin V."/>
            <person name="Barry K.W."/>
            <person name="Bougher N.L."/>
            <person name="Buchanan P."/>
            <person name="Buyck B."/>
            <person name="Bense V."/>
            <person name="Catcheside P."/>
            <person name="Chovatia M."/>
            <person name="Cooper J."/>
            <person name="Damon W."/>
            <person name="Desjardin D."/>
            <person name="Finy P."/>
            <person name="Geml J."/>
            <person name="Haridas S."/>
            <person name="Hughes K."/>
            <person name="Justo A."/>
            <person name="Karasinski D."/>
            <person name="Kautmanova I."/>
            <person name="Kiss B."/>
            <person name="Kocsube S."/>
            <person name="Kotiranta H."/>
            <person name="LaButti K.M."/>
            <person name="Lechner B.E."/>
            <person name="Liimatainen K."/>
            <person name="Lipzen A."/>
            <person name="Lukacs Z."/>
            <person name="Mihaltcheva S."/>
            <person name="Morgado L.N."/>
            <person name="Niskanen T."/>
            <person name="Noordeloos M.E."/>
            <person name="Ohm R.A."/>
            <person name="Ortiz-Santana B."/>
            <person name="Ovrebo C."/>
            <person name="Racz N."/>
            <person name="Riley R."/>
            <person name="Savchenko A."/>
            <person name="Shiryaev A."/>
            <person name="Soop K."/>
            <person name="Spirin V."/>
            <person name="Szebenyi C."/>
            <person name="Tomsovsky M."/>
            <person name="Tulloss R.E."/>
            <person name="Uehling J."/>
            <person name="Grigoriev I.V."/>
            <person name="Vagvolgyi C."/>
            <person name="Papp T."/>
            <person name="Martin F.M."/>
            <person name="Miettinen O."/>
            <person name="Hibbett D.S."/>
            <person name="Nagy L.G."/>
        </authorList>
    </citation>
    <scope>NUCLEOTIDE SEQUENCE [LARGE SCALE GENOMIC DNA]</scope>
    <source>
        <strain evidence="1 2">CBS 121175</strain>
    </source>
</reference>
<dbReference type="OrthoDB" id="3365698at2759"/>
<dbReference type="InterPro" id="IPR032675">
    <property type="entry name" value="LRR_dom_sf"/>
</dbReference>
<proteinExistence type="predicted"/>